<evidence type="ECO:0000256" key="1">
    <source>
        <dbReference type="SAM" id="SignalP"/>
    </source>
</evidence>
<evidence type="ECO:0000313" key="2">
    <source>
        <dbReference type="EMBL" id="HIZ18947.1"/>
    </source>
</evidence>
<sequence length="105" mass="10525">MSRRGIAVALALACAAALALASLSVRTGGAPGGVPAEGGTSLEDAVEAVDGALDEMGVTSRRSERAGEGDVAEVAAELLEERRERGDCVLAHAGYLDLLGGTWGC</sequence>
<evidence type="ECO:0000313" key="3">
    <source>
        <dbReference type="Proteomes" id="UP000824029"/>
    </source>
</evidence>
<comment type="caution">
    <text evidence="2">The sequence shown here is derived from an EMBL/GenBank/DDBJ whole genome shotgun (WGS) entry which is preliminary data.</text>
</comment>
<dbReference type="AlphaFoldDB" id="A0A9D2IQQ1"/>
<name>A0A9D2IQQ1_9ACTN</name>
<accession>A0A9D2IQQ1</accession>
<feature type="non-terminal residue" evidence="2">
    <location>
        <position position="105"/>
    </location>
</feature>
<organism evidence="2 3">
    <name type="scientific">Candidatus Olsenella stercoravium</name>
    <dbReference type="NCBI Taxonomy" id="2838713"/>
    <lineage>
        <taxon>Bacteria</taxon>
        <taxon>Bacillati</taxon>
        <taxon>Actinomycetota</taxon>
        <taxon>Coriobacteriia</taxon>
        <taxon>Coriobacteriales</taxon>
        <taxon>Atopobiaceae</taxon>
        <taxon>Olsenella</taxon>
    </lineage>
</organism>
<proteinExistence type="predicted"/>
<protein>
    <submittedName>
        <fullName evidence="2">Uncharacterized protein</fullName>
    </submittedName>
</protein>
<keyword evidence="1" id="KW-0732">Signal</keyword>
<feature type="signal peptide" evidence="1">
    <location>
        <begin position="1"/>
        <end position="21"/>
    </location>
</feature>
<feature type="chain" id="PRO_5039701956" evidence="1">
    <location>
        <begin position="22"/>
        <end position="105"/>
    </location>
</feature>
<dbReference type="EMBL" id="DXBZ01000154">
    <property type="protein sequence ID" value="HIZ18947.1"/>
    <property type="molecule type" value="Genomic_DNA"/>
</dbReference>
<reference evidence="2" key="2">
    <citation type="submission" date="2021-04" db="EMBL/GenBank/DDBJ databases">
        <authorList>
            <person name="Gilroy R."/>
        </authorList>
    </citation>
    <scope>NUCLEOTIDE SEQUENCE</scope>
    <source>
        <strain evidence="2">ChiHecolR3B27-1887</strain>
    </source>
</reference>
<dbReference type="Proteomes" id="UP000824029">
    <property type="component" value="Unassembled WGS sequence"/>
</dbReference>
<gene>
    <name evidence="2" type="ORF">IAA22_07560</name>
</gene>
<reference evidence="2" key="1">
    <citation type="journal article" date="2021" name="PeerJ">
        <title>Extensive microbial diversity within the chicken gut microbiome revealed by metagenomics and culture.</title>
        <authorList>
            <person name="Gilroy R."/>
            <person name="Ravi A."/>
            <person name="Getino M."/>
            <person name="Pursley I."/>
            <person name="Horton D.L."/>
            <person name="Alikhan N.F."/>
            <person name="Baker D."/>
            <person name="Gharbi K."/>
            <person name="Hall N."/>
            <person name="Watson M."/>
            <person name="Adriaenssens E.M."/>
            <person name="Foster-Nyarko E."/>
            <person name="Jarju S."/>
            <person name="Secka A."/>
            <person name="Antonio M."/>
            <person name="Oren A."/>
            <person name="Chaudhuri R.R."/>
            <person name="La Ragione R."/>
            <person name="Hildebrand F."/>
            <person name="Pallen M.J."/>
        </authorList>
    </citation>
    <scope>NUCLEOTIDE SEQUENCE</scope>
    <source>
        <strain evidence="2">ChiHecolR3B27-1887</strain>
    </source>
</reference>